<dbReference type="InterPro" id="IPR003033">
    <property type="entry name" value="SCP2_sterol-bd_dom"/>
</dbReference>
<reference evidence="2 3" key="1">
    <citation type="submission" date="2018-08" db="EMBL/GenBank/DDBJ databases">
        <title>Genomic Encyclopedia of Type Strains, Phase IV (KMG-IV): sequencing the most valuable type-strain genomes for metagenomic binning, comparative biology and taxonomic classification.</title>
        <authorList>
            <person name="Goeker M."/>
        </authorList>
    </citation>
    <scope>NUCLEOTIDE SEQUENCE [LARGE SCALE GENOMIC DNA]</scope>
    <source>
        <strain evidence="2 3">DSM 26022</strain>
    </source>
</reference>
<dbReference type="RefSeq" id="WP_116207978.1">
    <property type="nucleotide sequence ID" value="NZ_QUNR01000002.1"/>
</dbReference>
<evidence type="ECO:0000313" key="2">
    <source>
        <dbReference type="EMBL" id="REH38961.1"/>
    </source>
</evidence>
<proteinExistence type="predicted"/>
<sequence length="128" mass="13513">MAAFLSQEWFDKVDELTAAAGDLNIPPAVAGMVMNVTVTGAPDGSVDLALNGGNFERGHNASAGTKLILPADMLRKIFLEGDAAAGMQGFMTGQIKVEGDMSKLMTLQSARPSEQQKALFKQILELTA</sequence>
<organism evidence="2 3">
    <name type="scientific">Paraperlucidibaca baekdonensis</name>
    <dbReference type="NCBI Taxonomy" id="748120"/>
    <lineage>
        <taxon>Bacteria</taxon>
        <taxon>Pseudomonadati</taxon>
        <taxon>Pseudomonadota</taxon>
        <taxon>Gammaproteobacteria</taxon>
        <taxon>Moraxellales</taxon>
        <taxon>Moraxellaceae</taxon>
        <taxon>Paraperlucidibaca</taxon>
    </lineage>
</organism>
<dbReference type="OrthoDB" id="9809312at2"/>
<accession>A0A3E0H620</accession>
<dbReference type="Proteomes" id="UP000256774">
    <property type="component" value="Unassembled WGS sequence"/>
</dbReference>
<gene>
    <name evidence="2" type="ORF">DFR26_1130</name>
</gene>
<evidence type="ECO:0000313" key="3">
    <source>
        <dbReference type="Proteomes" id="UP000256774"/>
    </source>
</evidence>
<name>A0A3E0H620_9GAMM</name>
<protein>
    <submittedName>
        <fullName evidence="2">SCP-2 sterol transfer family protein</fullName>
    </submittedName>
</protein>
<comment type="caution">
    <text evidence="2">The sequence shown here is derived from an EMBL/GenBank/DDBJ whole genome shotgun (WGS) entry which is preliminary data.</text>
</comment>
<dbReference type="AlphaFoldDB" id="A0A3E0H620"/>
<keyword evidence="3" id="KW-1185">Reference proteome</keyword>
<dbReference type="Gene3D" id="3.30.1050.10">
    <property type="entry name" value="SCP2 sterol-binding domain"/>
    <property type="match status" value="1"/>
</dbReference>
<evidence type="ECO:0000259" key="1">
    <source>
        <dbReference type="Pfam" id="PF02036"/>
    </source>
</evidence>
<dbReference type="InterPro" id="IPR036527">
    <property type="entry name" value="SCP2_sterol-bd_dom_sf"/>
</dbReference>
<feature type="domain" description="SCP2" evidence="1">
    <location>
        <begin position="29"/>
        <end position="109"/>
    </location>
</feature>
<dbReference type="EMBL" id="QUNR01000002">
    <property type="protein sequence ID" value="REH38961.1"/>
    <property type="molecule type" value="Genomic_DNA"/>
</dbReference>
<dbReference type="Pfam" id="PF02036">
    <property type="entry name" value="SCP2"/>
    <property type="match status" value="1"/>
</dbReference>
<dbReference type="SUPFAM" id="SSF55718">
    <property type="entry name" value="SCP-like"/>
    <property type="match status" value="1"/>
</dbReference>